<organism evidence="4 5">
    <name type="scientific">Candidatus Mucispirillum faecigallinarum</name>
    <dbReference type="NCBI Taxonomy" id="2838699"/>
    <lineage>
        <taxon>Bacteria</taxon>
        <taxon>Pseudomonadati</taxon>
        <taxon>Deferribacterota</taxon>
        <taxon>Deferribacteres</taxon>
        <taxon>Deferribacterales</taxon>
        <taxon>Mucispirillaceae</taxon>
        <taxon>Mucispirillum</taxon>
    </lineage>
</organism>
<dbReference type="GO" id="GO:1990351">
    <property type="term" value="C:transporter complex"/>
    <property type="evidence" value="ECO:0007669"/>
    <property type="project" value="TreeGrafter"/>
</dbReference>
<name>A0A9D2KC89_9BACT</name>
<keyword evidence="2" id="KW-0732">Signal</keyword>
<dbReference type="Gene3D" id="2.60.450.10">
    <property type="entry name" value="Lipopolysaccharide (LPS) transport protein A like domain"/>
    <property type="match status" value="1"/>
</dbReference>
<evidence type="ECO:0000259" key="3">
    <source>
        <dbReference type="Pfam" id="PF03968"/>
    </source>
</evidence>
<gene>
    <name evidence="4" type="ORF">H9804_08060</name>
</gene>
<dbReference type="InterPro" id="IPR005653">
    <property type="entry name" value="OstA-like_N"/>
</dbReference>
<evidence type="ECO:0000256" key="2">
    <source>
        <dbReference type="SAM" id="SignalP"/>
    </source>
</evidence>
<feature type="domain" description="Organic solvent tolerance-like N-terminal" evidence="3">
    <location>
        <begin position="44"/>
        <end position="102"/>
    </location>
</feature>
<dbReference type="GO" id="GO:0043165">
    <property type="term" value="P:Gram-negative-bacterium-type cell outer membrane assembly"/>
    <property type="evidence" value="ECO:0007669"/>
    <property type="project" value="InterPro"/>
</dbReference>
<reference evidence="4" key="1">
    <citation type="journal article" date="2021" name="PeerJ">
        <title>Extensive microbial diversity within the chicken gut microbiome revealed by metagenomics and culture.</title>
        <authorList>
            <person name="Gilroy R."/>
            <person name="Ravi A."/>
            <person name="Getino M."/>
            <person name="Pursley I."/>
            <person name="Horton D.L."/>
            <person name="Alikhan N.F."/>
            <person name="Baker D."/>
            <person name="Gharbi K."/>
            <person name="Hall N."/>
            <person name="Watson M."/>
            <person name="Adriaenssens E.M."/>
            <person name="Foster-Nyarko E."/>
            <person name="Jarju S."/>
            <person name="Secka A."/>
            <person name="Antonio M."/>
            <person name="Oren A."/>
            <person name="Chaudhuri R.R."/>
            <person name="La Ragione R."/>
            <person name="Hildebrand F."/>
            <person name="Pallen M.J."/>
        </authorList>
    </citation>
    <scope>NUCLEOTIDE SEQUENCE</scope>
    <source>
        <strain evidence="4">ChiW4-1371</strain>
    </source>
</reference>
<dbReference type="HAMAP" id="MF_01411">
    <property type="entry name" value="LPS_assembly_LptD"/>
    <property type="match status" value="1"/>
</dbReference>
<dbReference type="Proteomes" id="UP000824176">
    <property type="component" value="Unassembled WGS sequence"/>
</dbReference>
<feature type="signal peptide" evidence="2">
    <location>
        <begin position="1"/>
        <end position="22"/>
    </location>
</feature>
<dbReference type="GO" id="GO:0015920">
    <property type="term" value="P:lipopolysaccharide transport"/>
    <property type="evidence" value="ECO:0007669"/>
    <property type="project" value="InterPro"/>
</dbReference>
<dbReference type="AlphaFoldDB" id="A0A9D2KC89"/>
<evidence type="ECO:0000313" key="5">
    <source>
        <dbReference type="Proteomes" id="UP000824176"/>
    </source>
</evidence>
<dbReference type="EMBL" id="DXAQ01000122">
    <property type="protein sequence ID" value="HIZ89886.1"/>
    <property type="molecule type" value="Genomic_DNA"/>
</dbReference>
<dbReference type="InterPro" id="IPR020889">
    <property type="entry name" value="LipoPS_assembly_LptD"/>
</dbReference>
<dbReference type="GO" id="GO:0009279">
    <property type="term" value="C:cell outer membrane"/>
    <property type="evidence" value="ECO:0007669"/>
    <property type="project" value="InterPro"/>
</dbReference>
<keyword evidence="1" id="KW-0998">Cell outer membrane</keyword>
<accession>A0A9D2KC89</accession>
<evidence type="ECO:0000256" key="1">
    <source>
        <dbReference type="ARBA" id="ARBA00023237"/>
    </source>
</evidence>
<dbReference type="Pfam" id="PF03968">
    <property type="entry name" value="LptD_N"/>
    <property type="match status" value="1"/>
</dbReference>
<evidence type="ECO:0000313" key="4">
    <source>
        <dbReference type="EMBL" id="HIZ89886.1"/>
    </source>
</evidence>
<keyword evidence="1" id="KW-0472">Membrane</keyword>
<dbReference type="PANTHER" id="PTHR30189">
    <property type="entry name" value="LPS-ASSEMBLY PROTEIN"/>
    <property type="match status" value="1"/>
</dbReference>
<protein>
    <recommendedName>
        <fullName evidence="3">Organic solvent tolerance-like N-terminal domain-containing protein</fullName>
    </recommendedName>
</protein>
<dbReference type="PANTHER" id="PTHR30189:SF1">
    <property type="entry name" value="LPS-ASSEMBLY PROTEIN LPTD"/>
    <property type="match status" value="1"/>
</dbReference>
<proteinExistence type="inferred from homology"/>
<comment type="caution">
    <text evidence="4">The sequence shown here is derived from an EMBL/GenBank/DDBJ whole genome shotgun (WGS) entry which is preliminary data.</text>
</comment>
<feature type="chain" id="PRO_5038505965" description="Organic solvent tolerance-like N-terminal domain-containing protein" evidence="2">
    <location>
        <begin position="23"/>
        <end position="742"/>
    </location>
</feature>
<dbReference type="InterPro" id="IPR050218">
    <property type="entry name" value="LptD"/>
</dbReference>
<sequence>MKNKIIILSIISILFHHTNLYAQFNSTDMTYVLEADKVTRIGDNMYEAEGNVLLKAKNITITAEKVIYNSKTSEVDAQGKVKLESPEQKLEAEKIIYNIDNETGTADNIQGFLAPFNYLCAKNLNKTGPTTFTVTDAKISACSGSVPEWSLSMYEGKLDIDGYMQLNHATVNIYDSPFIYVPKFFYPVSSNRKSGFLMPNIGYDDTMGAIANIKYFIAPDVNYDFTVGLGLYSERGVQEQFEARYALSSTDKFYISAEHIKDFGSEADTQSRWRATLKNQYSPVKNLYFYLNGDYASDYLYSRDYDDYAISMFNNDNYQNMYFAELKAKYVNDFVDTSIYYRRDMLYRDTTNGYTQNQLVRMPSIRVNKIIKDIPYIFLEYDLTYDRLVSKNTQYYNVTQNKPKEETDWALNRFGTYGRLYVPIDLKVFTITPSAYIGYIRWQDSSLPFTFADQFSPDFGGIYTVDEKTAEKYWGGADLTLNMKEIYKDYGLFRHSIQNNFTISYSPKLEHPTANNITNYPNILFNDVTTYQSSLSYEFITALIGKGWNIEFKAEQGYDFMAEKNNVLPLELQLNANVLGYLTNTTELDYKHTGEFEENEPKIRYFANTLTLKFLKYFFVTGSYTYNGARYKNITANTYNTNAQISSGINIWRVVLQGYYNWSGYNRDMSFNGLIPKSYGASLLYNAECWSLGLNAEINRSVVNSMEGRYNKDEMKFFLLFSLRGLGDSNLQIFSLNKEEPL</sequence>
<reference evidence="4" key="2">
    <citation type="submission" date="2021-04" db="EMBL/GenBank/DDBJ databases">
        <authorList>
            <person name="Gilroy R."/>
        </authorList>
    </citation>
    <scope>NUCLEOTIDE SEQUENCE</scope>
    <source>
        <strain evidence="4">ChiW4-1371</strain>
    </source>
</reference>